<keyword evidence="1" id="KW-0812">Transmembrane</keyword>
<gene>
    <name evidence="2" type="ORF">XCR1_1920041</name>
</gene>
<comment type="caution">
    <text evidence="2">The sequence shown here is derived from an EMBL/GenBank/DDBJ whole genome shotgun (WGS) entry which is preliminary data.</text>
</comment>
<feature type="transmembrane region" description="Helical" evidence="1">
    <location>
        <begin position="25"/>
        <end position="45"/>
    </location>
</feature>
<accession>W1J3N9</accession>
<keyword evidence="1" id="KW-0472">Membrane</keyword>
<sequence length="73" mass="8629">MFFYTSLARAIGVIELKSSFTGETAIALVLRIVFAMFFDVFNWLTKSTFYFNRRRFISPKKWRLYTTINGLNT</sequence>
<dbReference type="Proteomes" id="UP000019197">
    <property type="component" value="Unassembled WGS sequence"/>
</dbReference>
<reference evidence="2 3" key="1">
    <citation type="submission" date="2013-11" db="EMBL/GenBank/DDBJ databases">
        <title>Draft genome sequence and annotation of the entomopathogenic bacterium, Xenorhabdus cabanillasi strain JM26.</title>
        <authorList>
            <person name="Gualtieri M."/>
            <person name="Ogier J.C."/>
            <person name="Pages S."/>
            <person name="Givaudan A."/>
            <person name="Gaudriault S."/>
        </authorList>
    </citation>
    <scope>NUCLEOTIDE SEQUENCE [LARGE SCALE GENOMIC DNA]</scope>
    <source>
        <strain evidence="2 3">JM26</strain>
    </source>
</reference>
<dbReference type="EMBL" id="CBXE010000104">
    <property type="protein sequence ID" value="CDL84446.1"/>
    <property type="molecule type" value="Genomic_DNA"/>
</dbReference>
<dbReference type="AlphaFoldDB" id="W1J3N9"/>
<evidence type="ECO:0000313" key="2">
    <source>
        <dbReference type="EMBL" id="CDL84446.1"/>
    </source>
</evidence>
<evidence type="ECO:0000256" key="1">
    <source>
        <dbReference type="SAM" id="Phobius"/>
    </source>
</evidence>
<proteinExistence type="predicted"/>
<protein>
    <submittedName>
        <fullName evidence="2">Uncharacterized protein</fullName>
    </submittedName>
</protein>
<name>W1J3N9_9GAMM</name>
<organism evidence="2 3">
    <name type="scientific">Xenorhabdus cabanillasii JM26</name>
    <dbReference type="NCBI Taxonomy" id="1427517"/>
    <lineage>
        <taxon>Bacteria</taxon>
        <taxon>Pseudomonadati</taxon>
        <taxon>Pseudomonadota</taxon>
        <taxon>Gammaproteobacteria</taxon>
        <taxon>Enterobacterales</taxon>
        <taxon>Morganellaceae</taxon>
        <taxon>Xenorhabdus</taxon>
    </lineage>
</organism>
<keyword evidence="1" id="KW-1133">Transmembrane helix</keyword>
<evidence type="ECO:0000313" key="3">
    <source>
        <dbReference type="Proteomes" id="UP000019197"/>
    </source>
</evidence>